<dbReference type="Proteomes" id="UP000594638">
    <property type="component" value="Unassembled WGS sequence"/>
</dbReference>
<dbReference type="InterPro" id="IPR038770">
    <property type="entry name" value="Na+/solute_symporter_sf"/>
</dbReference>
<keyword evidence="5" id="KW-0406">Ion transport</keyword>
<dbReference type="Gramene" id="OE9A019478T1">
    <property type="protein sequence ID" value="OE9A019478C1"/>
    <property type="gene ID" value="OE9A019478"/>
</dbReference>
<comment type="caution">
    <text evidence="7">The sequence shown here is derived from an EMBL/GenBank/DDBJ whole genome shotgun (WGS) entry which is preliminary data.</text>
</comment>
<evidence type="ECO:0000256" key="6">
    <source>
        <dbReference type="SAM" id="Phobius"/>
    </source>
</evidence>
<gene>
    <name evidence="7" type="ORF">OLEA9_A019478</name>
</gene>
<dbReference type="GO" id="GO:0015386">
    <property type="term" value="F:potassium:proton antiporter activity"/>
    <property type="evidence" value="ECO:0007669"/>
    <property type="project" value="InterPro"/>
</dbReference>
<keyword evidence="6" id="KW-0472">Membrane</keyword>
<comment type="subcellular location">
    <subcellularLocation>
        <location evidence="1">Membrane</location>
        <topology evidence="1">Multi-pass membrane protein</topology>
    </subcellularLocation>
</comment>
<keyword evidence="4" id="KW-0732">Signal</keyword>
<reference evidence="7 8" key="1">
    <citation type="submission" date="2019-12" db="EMBL/GenBank/DDBJ databases">
        <authorList>
            <person name="Alioto T."/>
            <person name="Alioto T."/>
            <person name="Gomez Garrido J."/>
        </authorList>
    </citation>
    <scope>NUCLEOTIDE SEQUENCE [LARGE SCALE GENOMIC DNA]</scope>
</reference>
<protein>
    <submittedName>
        <fullName evidence="7">K(+) efflux antiporter 6-like isoform X2</fullName>
    </submittedName>
</protein>
<feature type="transmembrane region" description="Helical" evidence="6">
    <location>
        <begin position="17"/>
        <end position="34"/>
    </location>
</feature>
<accession>A0A8S0RV96</accession>
<evidence type="ECO:0000313" key="7">
    <source>
        <dbReference type="EMBL" id="CAA2983335.1"/>
    </source>
</evidence>
<dbReference type="PANTHER" id="PTHR16254">
    <property type="entry name" value="POTASSIUM/PROTON ANTIPORTER-RELATED"/>
    <property type="match status" value="1"/>
</dbReference>
<dbReference type="AlphaFoldDB" id="A0A8S0RV96"/>
<keyword evidence="8" id="KW-1185">Reference proteome</keyword>
<dbReference type="OrthoDB" id="1938048at2759"/>
<keyword evidence="6" id="KW-1133">Transmembrane helix</keyword>
<dbReference type="InterPro" id="IPR045158">
    <property type="entry name" value="KEA4/5/6-like"/>
</dbReference>
<keyword evidence="3" id="KW-0050">Antiport</keyword>
<evidence type="ECO:0000256" key="3">
    <source>
        <dbReference type="ARBA" id="ARBA00022449"/>
    </source>
</evidence>
<dbReference type="EMBL" id="CACTIH010003727">
    <property type="protein sequence ID" value="CAA2983335.1"/>
    <property type="molecule type" value="Genomic_DNA"/>
</dbReference>
<organism evidence="7 8">
    <name type="scientific">Olea europaea subsp. europaea</name>
    <dbReference type="NCBI Taxonomy" id="158383"/>
    <lineage>
        <taxon>Eukaryota</taxon>
        <taxon>Viridiplantae</taxon>
        <taxon>Streptophyta</taxon>
        <taxon>Embryophyta</taxon>
        <taxon>Tracheophyta</taxon>
        <taxon>Spermatophyta</taxon>
        <taxon>Magnoliopsida</taxon>
        <taxon>eudicotyledons</taxon>
        <taxon>Gunneridae</taxon>
        <taxon>Pentapetalae</taxon>
        <taxon>asterids</taxon>
        <taxon>lamiids</taxon>
        <taxon>Lamiales</taxon>
        <taxon>Oleaceae</taxon>
        <taxon>Oleeae</taxon>
        <taxon>Olea</taxon>
    </lineage>
</organism>
<keyword evidence="2" id="KW-0813">Transport</keyword>
<proteinExistence type="predicted"/>
<sequence length="181" mass="20552">MCVASFLLLNLNSKFCWIYLVIFFLHQAVLETVARVKPKKNETKTSEEKQVFCSNSENVITDNLTSHLHIQFFFTDYCLLFCYNFRSFKLHHVFKLDNDNGAEETPTLIDRKVKMELRSVHLGPCEWCGGRTSEGVFVGAFLSMSSTAVVYEFLMEKNGTNALNGQVTIGTLILQVSLSSD</sequence>
<dbReference type="Gene3D" id="1.20.1530.20">
    <property type="match status" value="1"/>
</dbReference>
<keyword evidence="6" id="KW-0812">Transmembrane</keyword>
<dbReference type="PANTHER" id="PTHR16254:SF14">
    <property type="entry name" value="TRANSMEMBRANE AND COILED-COIL DOMAIN-CONTAINING PROTEIN 3"/>
    <property type="match status" value="1"/>
</dbReference>
<evidence type="ECO:0000256" key="4">
    <source>
        <dbReference type="ARBA" id="ARBA00022729"/>
    </source>
</evidence>
<name>A0A8S0RV96_OLEEU</name>
<evidence type="ECO:0000256" key="2">
    <source>
        <dbReference type="ARBA" id="ARBA00022448"/>
    </source>
</evidence>
<evidence type="ECO:0000256" key="1">
    <source>
        <dbReference type="ARBA" id="ARBA00004141"/>
    </source>
</evidence>
<evidence type="ECO:0000313" key="8">
    <source>
        <dbReference type="Proteomes" id="UP000594638"/>
    </source>
</evidence>
<dbReference type="GO" id="GO:0016020">
    <property type="term" value="C:membrane"/>
    <property type="evidence" value="ECO:0007669"/>
    <property type="project" value="UniProtKB-SubCell"/>
</dbReference>
<evidence type="ECO:0000256" key="5">
    <source>
        <dbReference type="ARBA" id="ARBA00023065"/>
    </source>
</evidence>